<proteinExistence type="predicted"/>
<feature type="compositionally biased region" description="Basic and acidic residues" evidence="1">
    <location>
        <begin position="146"/>
        <end position="160"/>
    </location>
</feature>
<accession>A0ABV9CL02</accession>
<organism evidence="3 4">
    <name type="scientific">Sphaerisporangium dianthi</name>
    <dbReference type="NCBI Taxonomy" id="1436120"/>
    <lineage>
        <taxon>Bacteria</taxon>
        <taxon>Bacillati</taxon>
        <taxon>Actinomycetota</taxon>
        <taxon>Actinomycetes</taxon>
        <taxon>Streptosporangiales</taxon>
        <taxon>Streptosporangiaceae</taxon>
        <taxon>Sphaerisporangium</taxon>
    </lineage>
</organism>
<feature type="region of interest" description="Disordered" evidence="1">
    <location>
        <begin position="138"/>
        <end position="160"/>
    </location>
</feature>
<feature type="transmembrane region" description="Helical" evidence="2">
    <location>
        <begin position="12"/>
        <end position="36"/>
    </location>
</feature>
<comment type="caution">
    <text evidence="3">The sequence shown here is derived from an EMBL/GenBank/DDBJ whole genome shotgun (WGS) entry which is preliminary data.</text>
</comment>
<name>A0ABV9CL02_9ACTN</name>
<evidence type="ECO:0000256" key="2">
    <source>
        <dbReference type="SAM" id="Phobius"/>
    </source>
</evidence>
<feature type="compositionally biased region" description="Low complexity" evidence="1">
    <location>
        <begin position="54"/>
        <end position="78"/>
    </location>
</feature>
<keyword evidence="2" id="KW-0472">Membrane</keyword>
<evidence type="ECO:0008006" key="5">
    <source>
        <dbReference type="Google" id="ProtNLM"/>
    </source>
</evidence>
<keyword evidence="4" id="KW-1185">Reference proteome</keyword>
<keyword evidence="2" id="KW-0812">Transmembrane</keyword>
<dbReference type="Proteomes" id="UP001596004">
    <property type="component" value="Unassembled WGS sequence"/>
</dbReference>
<evidence type="ECO:0000313" key="4">
    <source>
        <dbReference type="Proteomes" id="UP001596004"/>
    </source>
</evidence>
<dbReference type="RefSeq" id="WP_380843825.1">
    <property type="nucleotide sequence ID" value="NZ_JBHSFP010000018.1"/>
</dbReference>
<evidence type="ECO:0000256" key="1">
    <source>
        <dbReference type="SAM" id="MobiDB-lite"/>
    </source>
</evidence>
<feature type="region of interest" description="Disordered" evidence="1">
    <location>
        <begin position="45"/>
        <end position="78"/>
    </location>
</feature>
<gene>
    <name evidence="3" type="ORF">ACFO60_24425</name>
</gene>
<evidence type="ECO:0000313" key="3">
    <source>
        <dbReference type="EMBL" id="MFC4533921.1"/>
    </source>
</evidence>
<dbReference type="EMBL" id="JBHSFP010000018">
    <property type="protein sequence ID" value="MFC4533921.1"/>
    <property type="molecule type" value="Genomic_DNA"/>
</dbReference>
<sequence>MGRHRSDPLGIARLLLVGLAVLVLLALIVVGVLALIGSLSSDAEPAPTPGVGAGQTAAAAPSSASPAALSSPSPSAGAEVPTVFVECRADRCPLFVRITGGDVVEDRDLSRDQQAAYFQQALTVVLGDASTVYVEVNGEPRSPGEPGERQTLKIERDTAL</sequence>
<keyword evidence="2" id="KW-1133">Transmembrane helix</keyword>
<protein>
    <recommendedName>
        <fullName evidence="5">DUF4115 domain-containing protein</fullName>
    </recommendedName>
</protein>
<reference evidence="4" key="1">
    <citation type="journal article" date="2019" name="Int. J. Syst. Evol. Microbiol.">
        <title>The Global Catalogue of Microorganisms (GCM) 10K type strain sequencing project: providing services to taxonomists for standard genome sequencing and annotation.</title>
        <authorList>
            <consortium name="The Broad Institute Genomics Platform"/>
            <consortium name="The Broad Institute Genome Sequencing Center for Infectious Disease"/>
            <person name="Wu L."/>
            <person name="Ma J."/>
        </authorList>
    </citation>
    <scope>NUCLEOTIDE SEQUENCE [LARGE SCALE GENOMIC DNA]</scope>
    <source>
        <strain evidence="4">CGMCC 4.7132</strain>
    </source>
</reference>